<organism evidence="1 2">
    <name type="scientific">Agrobacterium rosae</name>
    <dbReference type="NCBI Taxonomy" id="1972867"/>
    <lineage>
        <taxon>Bacteria</taxon>
        <taxon>Pseudomonadati</taxon>
        <taxon>Pseudomonadota</taxon>
        <taxon>Alphaproteobacteria</taxon>
        <taxon>Hyphomicrobiales</taxon>
        <taxon>Rhizobiaceae</taxon>
        <taxon>Rhizobium/Agrobacterium group</taxon>
        <taxon>Agrobacterium</taxon>
    </lineage>
</organism>
<proteinExistence type="predicted"/>
<reference evidence="2" key="1">
    <citation type="submission" date="2016-10" db="EMBL/GenBank/DDBJ databases">
        <authorList>
            <person name="Wibberg D."/>
        </authorList>
    </citation>
    <scope>NUCLEOTIDE SEQUENCE [LARGE SCALE GENOMIC DNA]</scope>
</reference>
<dbReference type="NCBIfam" id="TIGR03223">
    <property type="entry name" value="Phn_opern_protn"/>
    <property type="match status" value="1"/>
</dbReference>
<evidence type="ECO:0000313" key="2">
    <source>
        <dbReference type="Proteomes" id="UP000187891"/>
    </source>
</evidence>
<sequence>MRYAIYFTPSENDAITDKASRWLGRNAFSGTHYDAYQTYAEITAEPRRYGFHATLKAPFELSANQSEADLLAAFHAFAESRHAFDIPKIVIGSLGPFFALVTDALHQPLQDFAADVVDYFEPFRAPLSDSDIARRRPQNLTESQRQNLSLWGYPHVMEDFRFHMTLTGPVPKDERAEMSAVLTHEFSEFTQRPLAVSGLGLFIEKNRGEDFTVHTWLPLTAAAPATGRDTI</sequence>
<dbReference type="AlphaFoldDB" id="A0A1R3TPG9"/>
<accession>A0A1R3TPG9</accession>
<dbReference type="Proteomes" id="UP000187891">
    <property type="component" value="Unassembled WGS sequence"/>
</dbReference>
<dbReference type="STRING" id="1907666.DSM25559_2139"/>
<dbReference type="Pfam" id="PF06299">
    <property type="entry name" value="DUF1045"/>
    <property type="match status" value="1"/>
</dbReference>
<name>A0A1R3TPG9_9HYPH</name>
<dbReference type="PIRSF" id="PIRSF033328">
    <property type="entry name" value="Phest_Mll4975"/>
    <property type="match status" value="1"/>
</dbReference>
<evidence type="ECO:0000313" key="1">
    <source>
        <dbReference type="EMBL" id="SCX21800.1"/>
    </source>
</evidence>
<dbReference type="InterPro" id="IPR009389">
    <property type="entry name" value="DUF1045"/>
</dbReference>
<protein>
    <submittedName>
        <fullName evidence="1">Putative phosphonate metabolism protein</fullName>
    </submittedName>
</protein>
<gene>
    <name evidence="1" type="ORF">DSM25559_2139</name>
</gene>
<dbReference type="RefSeq" id="WP_077119708.1">
    <property type="nucleotide sequence ID" value="NZ_FMUE01000004.1"/>
</dbReference>
<dbReference type="EMBL" id="FMUE01000004">
    <property type="protein sequence ID" value="SCX21800.1"/>
    <property type="molecule type" value="Genomic_DNA"/>
</dbReference>